<proteinExistence type="predicted"/>
<dbReference type="EMBL" id="KN833869">
    <property type="protein sequence ID" value="KIK16009.1"/>
    <property type="molecule type" value="Genomic_DNA"/>
</dbReference>
<gene>
    <name evidence="2" type="ORF">PISMIDRAFT_38743</name>
</gene>
<feature type="compositionally biased region" description="Polar residues" evidence="1">
    <location>
        <begin position="48"/>
        <end position="62"/>
    </location>
</feature>
<feature type="region of interest" description="Disordered" evidence="1">
    <location>
        <begin position="29"/>
        <end position="104"/>
    </location>
</feature>
<feature type="non-terminal residue" evidence="2">
    <location>
        <position position="1"/>
    </location>
</feature>
<reference evidence="3" key="2">
    <citation type="submission" date="2015-01" db="EMBL/GenBank/DDBJ databases">
        <title>Evolutionary Origins and Diversification of the Mycorrhizal Mutualists.</title>
        <authorList>
            <consortium name="DOE Joint Genome Institute"/>
            <consortium name="Mycorrhizal Genomics Consortium"/>
            <person name="Kohler A."/>
            <person name="Kuo A."/>
            <person name="Nagy L.G."/>
            <person name="Floudas D."/>
            <person name="Copeland A."/>
            <person name="Barry K.W."/>
            <person name="Cichocki N."/>
            <person name="Veneault-Fourrey C."/>
            <person name="LaButti K."/>
            <person name="Lindquist E.A."/>
            <person name="Lipzen A."/>
            <person name="Lundell T."/>
            <person name="Morin E."/>
            <person name="Murat C."/>
            <person name="Riley R."/>
            <person name="Ohm R."/>
            <person name="Sun H."/>
            <person name="Tunlid A."/>
            <person name="Henrissat B."/>
            <person name="Grigoriev I.V."/>
            <person name="Hibbett D.S."/>
            <person name="Martin F."/>
        </authorList>
    </citation>
    <scope>NUCLEOTIDE SEQUENCE [LARGE SCALE GENOMIC DNA]</scope>
    <source>
        <strain evidence="3">441</strain>
    </source>
</reference>
<dbReference type="Proteomes" id="UP000054018">
    <property type="component" value="Unassembled WGS sequence"/>
</dbReference>
<reference evidence="2 3" key="1">
    <citation type="submission" date="2014-04" db="EMBL/GenBank/DDBJ databases">
        <authorList>
            <consortium name="DOE Joint Genome Institute"/>
            <person name="Kuo A."/>
            <person name="Kohler A."/>
            <person name="Costa M.D."/>
            <person name="Nagy L.G."/>
            <person name="Floudas D."/>
            <person name="Copeland A."/>
            <person name="Barry K.W."/>
            <person name="Cichocki N."/>
            <person name="Veneault-Fourrey C."/>
            <person name="LaButti K."/>
            <person name="Lindquist E.A."/>
            <person name="Lipzen A."/>
            <person name="Lundell T."/>
            <person name="Morin E."/>
            <person name="Murat C."/>
            <person name="Sun H."/>
            <person name="Tunlid A."/>
            <person name="Henrissat B."/>
            <person name="Grigoriev I.V."/>
            <person name="Hibbett D.S."/>
            <person name="Martin F."/>
            <person name="Nordberg H.P."/>
            <person name="Cantor M.N."/>
            <person name="Hua S.X."/>
        </authorList>
    </citation>
    <scope>NUCLEOTIDE SEQUENCE [LARGE SCALE GENOMIC DNA]</scope>
    <source>
        <strain evidence="2 3">441</strain>
    </source>
</reference>
<protein>
    <submittedName>
        <fullName evidence="2">Uncharacterized protein</fullName>
    </submittedName>
</protein>
<dbReference type="HOGENOM" id="CLU_166265_0_0_1"/>
<sequence>HEAAKDVIKDGSGREDAALKFKKPFQTVSRTTATDHDIHEDYIKDPPQESTNASRVPTSKSTPGIKEGAYEEEALQSGVLGDEDTGRMKQIDVEGETLNESSMH</sequence>
<dbReference type="AlphaFoldDB" id="A0A0C9YQI0"/>
<dbReference type="OrthoDB" id="3224585at2759"/>
<feature type="non-terminal residue" evidence="2">
    <location>
        <position position="104"/>
    </location>
</feature>
<evidence type="ECO:0000256" key="1">
    <source>
        <dbReference type="SAM" id="MobiDB-lite"/>
    </source>
</evidence>
<feature type="compositionally biased region" description="Basic and acidic residues" evidence="1">
    <location>
        <begin position="33"/>
        <end position="47"/>
    </location>
</feature>
<name>A0A0C9YQI0_9AGAM</name>
<evidence type="ECO:0000313" key="2">
    <source>
        <dbReference type="EMBL" id="KIK16009.1"/>
    </source>
</evidence>
<evidence type="ECO:0000313" key="3">
    <source>
        <dbReference type="Proteomes" id="UP000054018"/>
    </source>
</evidence>
<organism evidence="2 3">
    <name type="scientific">Pisolithus microcarpus 441</name>
    <dbReference type="NCBI Taxonomy" id="765257"/>
    <lineage>
        <taxon>Eukaryota</taxon>
        <taxon>Fungi</taxon>
        <taxon>Dikarya</taxon>
        <taxon>Basidiomycota</taxon>
        <taxon>Agaricomycotina</taxon>
        <taxon>Agaricomycetes</taxon>
        <taxon>Agaricomycetidae</taxon>
        <taxon>Boletales</taxon>
        <taxon>Sclerodermatineae</taxon>
        <taxon>Pisolithaceae</taxon>
        <taxon>Pisolithus</taxon>
    </lineage>
</organism>
<accession>A0A0C9YQI0</accession>
<keyword evidence="3" id="KW-1185">Reference proteome</keyword>